<accession>A0A387BS18</accession>
<evidence type="ECO:0000313" key="1">
    <source>
        <dbReference type="EMBL" id="AYG05382.1"/>
    </source>
</evidence>
<reference evidence="1 2" key="1">
    <citation type="submission" date="2018-09" db="EMBL/GenBank/DDBJ databases">
        <title>Genome sequencing of strain 2DFW10M-5.</title>
        <authorList>
            <person name="Heo J."/>
            <person name="Kim S.-J."/>
            <person name="Kwon S.-W."/>
        </authorList>
    </citation>
    <scope>NUCLEOTIDE SEQUENCE [LARGE SCALE GENOMIC DNA]</scope>
    <source>
        <strain evidence="1 2">2DFW10M-5</strain>
    </source>
</reference>
<dbReference type="Proteomes" id="UP000275069">
    <property type="component" value="Chromosome"/>
</dbReference>
<dbReference type="KEGG" id="gry:D7I44_10940"/>
<dbReference type="AlphaFoldDB" id="A0A387BS18"/>
<dbReference type="EMBL" id="CP032624">
    <property type="protein sequence ID" value="AYG05382.1"/>
    <property type="molecule type" value="Genomic_DNA"/>
</dbReference>
<gene>
    <name evidence="1" type="ORF">D7I44_10940</name>
</gene>
<keyword evidence="2" id="KW-1185">Reference proteome</keyword>
<sequence length="28" mass="3066">MDYESNDTVGGYAVPVDPMDLLQCDSCQ</sequence>
<organism evidence="1 2">
    <name type="scientific">Gryllotalpicola protaetiae</name>
    <dbReference type="NCBI Taxonomy" id="2419771"/>
    <lineage>
        <taxon>Bacteria</taxon>
        <taxon>Bacillati</taxon>
        <taxon>Actinomycetota</taxon>
        <taxon>Actinomycetes</taxon>
        <taxon>Micrococcales</taxon>
        <taxon>Microbacteriaceae</taxon>
        <taxon>Gryllotalpicola</taxon>
    </lineage>
</organism>
<name>A0A387BS18_9MICO</name>
<protein>
    <submittedName>
        <fullName evidence="1">Ribonucleotide-diphosphate reductase subunit beta</fullName>
    </submittedName>
</protein>
<evidence type="ECO:0000313" key="2">
    <source>
        <dbReference type="Proteomes" id="UP000275069"/>
    </source>
</evidence>
<proteinExistence type="predicted"/>